<evidence type="ECO:0000256" key="2">
    <source>
        <dbReference type="ARBA" id="ARBA00022448"/>
    </source>
</evidence>
<dbReference type="PANTHER" id="PTHR12428">
    <property type="entry name" value="OXA1"/>
    <property type="match status" value="1"/>
</dbReference>
<keyword evidence="5" id="KW-0653">Protein transport</keyword>
<reference evidence="13 14" key="2">
    <citation type="journal article" date="2020" name="Cell Rep.">
        <title>Acquisition and Adaptation of Ultra-small Parasitic Reduced Genome Bacteria to Mammalian Hosts.</title>
        <authorList>
            <person name="McLean J.S."/>
            <person name="Bor B."/>
            <person name="Kerns K.A."/>
            <person name="Liu Q."/>
            <person name="To T.T."/>
            <person name="Solden L."/>
            <person name="Hendrickson E.L."/>
            <person name="Wrighton K."/>
            <person name="Shi W."/>
            <person name="He X."/>
        </authorList>
    </citation>
    <scope>NUCLEOTIDE SEQUENCE [LARGE SCALE GENOMIC DNA]</scope>
    <source>
        <strain evidence="13 14">TM7_CMJM_G6_1_HOT_870</strain>
    </source>
</reference>
<comment type="caution">
    <text evidence="13">The sequence shown here is derived from an EMBL/GenBank/DDBJ whole genome shotgun (WGS) entry which is preliminary data.</text>
</comment>
<dbReference type="CDD" id="cd20070">
    <property type="entry name" value="5TM_YidC_Alb3"/>
    <property type="match status" value="1"/>
</dbReference>
<name>A0ABY0FH23_9BACT</name>
<accession>A0ABY0FH23</accession>
<evidence type="ECO:0000313" key="14">
    <source>
        <dbReference type="Proteomes" id="UP001190925"/>
    </source>
</evidence>
<evidence type="ECO:0000259" key="12">
    <source>
        <dbReference type="Pfam" id="PF02096"/>
    </source>
</evidence>
<feature type="transmembrane region" description="Helical" evidence="11">
    <location>
        <begin position="95"/>
        <end position="116"/>
    </location>
</feature>
<sequence>MNLFELVVTKPIFNLLLSLYQLIGDFGIAIIIFTVIVKLILWPLSIHAIEQSKKMREIQPELQRIRKESKGNKTIEAMRTMEVYRKNDIKMFRSMVIMIVQAIIFITLFSVLNIIVSHPQEVSKYTYTPVSQFSKVEELKNNNFTPKLFGTVNLSERAATLTSKSSYFLLFAAIMAALTQYYTIKKSTAINNKDKKTIKEIFKEAASGKEPNQSEMNMAVASKMSSLMPIIMFFTTINLYGALTFYYFINGVLTAVQQKYIFDIRKNNNKEKKIQEAQIINKPKNKKSSSTNIRRIKANDKKRSK</sequence>
<dbReference type="RefSeq" id="WP_129719023.1">
    <property type="nucleotide sequence ID" value="NZ_PRLK01000017.1"/>
</dbReference>
<feature type="transmembrane region" description="Helical" evidence="11">
    <location>
        <begin position="166"/>
        <end position="184"/>
    </location>
</feature>
<keyword evidence="8" id="KW-0143">Chaperone</keyword>
<evidence type="ECO:0000256" key="4">
    <source>
        <dbReference type="ARBA" id="ARBA00022692"/>
    </source>
</evidence>
<evidence type="ECO:0000256" key="8">
    <source>
        <dbReference type="ARBA" id="ARBA00023186"/>
    </source>
</evidence>
<keyword evidence="3" id="KW-1003">Cell membrane</keyword>
<evidence type="ECO:0000256" key="9">
    <source>
        <dbReference type="RuleBase" id="RU003945"/>
    </source>
</evidence>
<evidence type="ECO:0000256" key="6">
    <source>
        <dbReference type="ARBA" id="ARBA00022989"/>
    </source>
</evidence>
<keyword evidence="14" id="KW-1185">Reference proteome</keyword>
<reference evidence="13 14" key="1">
    <citation type="journal article" date="2018" name="bioRxiv">
        <title>Evidence of independent acquisition and adaption of ultra-small bacteria to human hosts across the highly diverse yet reduced genomes of the phylum Saccharibacteria.</title>
        <authorList>
            <person name="McLean J.S."/>
            <person name="Bor B."/>
            <person name="To T.T."/>
            <person name="Liu Q."/>
            <person name="Kearns K.A."/>
            <person name="Solden L.M."/>
            <person name="Wrighton K.C."/>
            <person name="He X."/>
            <person name="Shi W."/>
        </authorList>
    </citation>
    <scope>NUCLEOTIDE SEQUENCE [LARGE SCALE GENOMIC DNA]</scope>
    <source>
        <strain evidence="13 14">TM7_CMJM_G6_1_HOT_870</strain>
    </source>
</reference>
<gene>
    <name evidence="13" type="primary">yidC</name>
    <name evidence="13" type="ORF">G6CMJM_00634</name>
</gene>
<dbReference type="InterPro" id="IPR047196">
    <property type="entry name" value="YidC_ALB_C"/>
</dbReference>
<dbReference type="InterPro" id="IPR001708">
    <property type="entry name" value="YidC/ALB3/OXA1/COX18"/>
</dbReference>
<keyword evidence="7 11" id="KW-0472">Membrane</keyword>
<evidence type="ECO:0000256" key="10">
    <source>
        <dbReference type="SAM" id="MobiDB-lite"/>
    </source>
</evidence>
<organism evidence="13 14">
    <name type="scientific">Candidatus Nanogingivalis gingivitcus</name>
    <dbReference type="NCBI Taxonomy" id="2171992"/>
    <lineage>
        <taxon>Bacteria</taxon>
        <taxon>Candidatus Saccharimonadota</taxon>
        <taxon>Candidatus Nanosyncoccalia</taxon>
        <taxon>Candidatus Nanogingivales</taxon>
        <taxon>Candidatus Nanogingivalaceae</taxon>
        <taxon>Candidatus Nanogingivalis</taxon>
    </lineage>
</organism>
<proteinExistence type="inferred from homology"/>
<dbReference type="InterPro" id="IPR028055">
    <property type="entry name" value="YidC/Oxa/ALB_C"/>
</dbReference>
<dbReference type="Pfam" id="PF02096">
    <property type="entry name" value="60KD_IMP"/>
    <property type="match status" value="1"/>
</dbReference>
<evidence type="ECO:0000256" key="11">
    <source>
        <dbReference type="SAM" id="Phobius"/>
    </source>
</evidence>
<evidence type="ECO:0000256" key="5">
    <source>
        <dbReference type="ARBA" id="ARBA00022927"/>
    </source>
</evidence>
<dbReference type="NCBIfam" id="TIGR03592">
    <property type="entry name" value="yidC_oxa1_cterm"/>
    <property type="match status" value="1"/>
</dbReference>
<evidence type="ECO:0000313" key="13">
    <source>
        <dbReference type="EMBL" id="RYC72261.1"/>
    </source>
</evidence>
<keyword evidence="4 9" id="KW-0812">Transmembrane</keyword>
<feature type="transmembrane region" description="Helical" evidence="11">
    <location>
        <begin position="20"/>
        <end position="46"/>
    </location>
</feature>
<evidence type="ECO:0000256" key="1">
    <source>
        <dbReference type="ARBA" id="ARBA00004651"/>
    </source>
</evidence>
<feature type="domain" description="Membrane insertase YidC/Oxa/ALB C-terminal" evidence="12">
    <location>
        <begin position="26"/>
        <end position="261"/>
    </location>
</feature>
<dbReference type="PANTHER" id="PTHR12428:SF65">
    <property type="entry name" value="CYTOCHROME C OXIDASE ASSEMBLY PROTEIN COX18, MITOCHONDRIAL"/>
    <property type="match status" value="1"/>
</dbReference>
<keyword evidence="2" id="KW-0813">Transport</keyword>
<comment type="subcellular location">
    <subcellularLocation>
        <location evidence="1">Cell membrane</location>
        <topology evidence="1">Multi-pass membrane protein</topology>
    </subcellularLocation>
    <subcellularLocation>
        <location evidence="9">Membrane</location>
        <topology evidence="9">Multi-pass membrane protein</topology>
    </subcellularLocation>
</comment>
<protein>
    <submittedName>
        <fullName evidence="13">Membrane protein insertase YidC</fullName>
    </submittedName>
</protein>
<feature type="region of interest" description="Disordered" evidence="10">
    <location>
        <begin position="276"/>
        <end position="305"/>
    </location>
</feature>
<dbReference type="EMBL" id="PRLK01000017">
    <property type="protein sequence ID" value="RYC72261.1"/>
    <property type="molecule type" value="Genomic_DNA"/>
</dbReference>
<comment type="similarity">
    <text evidence="9">Belongs to the OXA1/ALB3/YidC family.</text>
</comment>
<evidence type="ECO:0000256" key="3">
    <source>
        <dbReference type="ARBA" id="ARBA00022475"/>
    </source>
</evidence>
<evidence type="ECO:0000256" key="7">
    <source>
        <dbReference type="ARBA" id="ARBA00023136"/>
    </source>
</evidence>
<keyword evidence="6 11" id="KW-1133">Transmembrane helix</keyword>
<dbReference type="Proteomes" id="UP001190925">
    <property type="component" value="Unassembled WGS sequence"/>
</dbReference>
<feature type="transmembrane region" description="Helical" evidence="11">
    <location>
        <begin position="226"/>
        <end position="249"/>
    </location>
</feature>